<accession>F5VT96</accession>
<evidence type="ECO:0000313" key="2">
    <source>
        <dbReference type="Proteomes" id="UP000003695"/>
    </source>
</evidence>
<name>F5VT96_STROR</name>
<reference evidence="1 2" key="1">
    <citation type="submission" date="2011-04" db="EMBL/GenBank/DDBJ databases">
        <authorList>
            <person name="Durkin A.S."/>
            <person name="Radune D."/>
            <person name="Hostetler J."/>
            <person name="Torralba M."/>
            <person name="Gillis M."/>
            <person name="Methe B."/>
            <person name="Sutton G."/>
            <person name="Nelson K.E."/>
        </authorList>
    </citation>
    <scope>NUCLEOTIDE SEQUENCE [LARGE SCALE GENOMIC DNA]</scope>
    <source>
        <strain evidence="1 2">SK255</strain>
    </source>
</reference>
<gene>
    <name evidence="1" type="ORF">HMPREF9968_0949</name>
</gene>
<dbReference type="AlphaFoldDB" id="F5VT96"/>
<sequence>MDFKLIKELDTVVDDAYDFYFGKEENKKVFFIKFLLQINFMIK</sequence>
<organism evidence="1 2">
    <name type="scientific">Streptococcus oralis SK255</name>
    <dbReference type="NCBI Taxonomy" id="1005704"/>
    <lineage>
        <taxon>Bacteria</taxon>
        <taxon>Bacillati</taxon>
        <taxon>Bacillota</taxon>
        <taxon>Bacilli</taxon>
        <taxon>Lactobacillales</taxon>
        <taxon>Streptococcaceae</taxon>
        <taxon>Streptococcus</taxon>
    </lineage>
</organism>
<comment type="caution">
    <text evidence="1">The sequence shown here is derived from an EMBL/GenBank/DDBJ whole genome shotgun (WGS) entry which is preliminary data.</text>
</comment>
<protein>
    <submittedName>
        <fullName evidence="1">Uncharacterized protein</fullName>
    </submittedName>
</protein>
<proteinExistence type="predicted"/>
<dbReference type="EMBL" id="AFNM01000017">
    <property type="protein sequence ID" value="EGL91049.1"/>
    <property type="molecule type" value="Genomic_DNA"/>
</dbReference>
<dbReference type="Proteomes" id="UP000003695">
    <property type="component" value="Unassembled WGS sequence"/>
</dbReference>
<evidence type="ECO:0000313" key="1">
    <source>
        <dbReference type="EMBL" id="EGL91049.1"/>
    </source>
</evidence>